<feature type="domain" description="DUF7779" evidence="4">
    <location>
        <begin position="728"/>
        <end position="815"/>
    </location>
</feature>
<dbReference type="NCBIfam" id="NF047398">
    <property type="entry name" value="AAA_KGGVGR"/>
    <property type="match status" value="1"/>
</dbReference>
<dbReference type="Pfam" id="PF13424">
    <property type="entry name" value="TPR_12"/>
    <property type="match status" value="3"/>
</dbReference>
<dbReference type="Pfam" id="PF13614">
    <property type="entry name" value="AAA_31"/>
    <property type="match status" value="1"/>
</dbReference>
<dbReference type="InterPro" id="IPR027417">
    <property type="entry name" value="P-loop_NTPase"/>
</dbReference>
<dbReference type="SUPFAM" id="SSF48452">
    <property type="entry name" value="TPR-like"/>
    <property type="match status" value="3"/>
</dbReference>
<proteinExistence type="predicted"/>
<evidence type="ECO:0000259" key="2">
    <source>
        <dbReference type="Pfam" id="PF13614"/>
    </source>
</evidence>
<comment type="caution">
    <text evidence="5">The sequence shown here is derived from an EMBL/GenBank/DDBJ whole genome shotgun (WGS) entry which is preliminary data.</text>
</comment>
<dbReference type="PANTHER" id="PTHR46082">
    <property type="entry name" value="ATP/GTP-BINDING PROTEIN-RELATED"/>
    <property type="match status" value="1"/>
</dbReference>
<sequence>MDRPGRNGQIITFYSYKGGVGRTMALANIAWILASTGRRVLTVDWDLESPGLHLYFMPFLTDRRLRQTPGVVDAIMDYRKRVQESGPLDQATLHRVARVQRYAISLERYEFPSGGSIDFLPSGQQVPEYSSTVSNFDWSEFWDGLDGEAFLKTWADDMRANYDVTLIDSRTGLSDNAGICTVEMPDTVVNCFTFNNQNIDGAAAAARAILEMRESRGNPVRIFPVPTRVEDGEAAKLDRWRGTAQHRFRSLVTDLGYADPVKYWGTVEIPYKVFYAYEESLATFGDRAHQENTLLAAYQRLAGELIGEPCEFDGPSDTMRRGWLAEFEQRGPINPGRLVIGYTPRDRIWAEWIQFQLRTVGQRSDLQDINAPNAVAVLADAERALLLLSQESVRLPAALAFWDAARARDASTFSRFLIPVRLDGFRLPSPFDSREPVDMFNVSAAHAREAVLSQLDLRDAVPVHEVAAGGGPRPRFPFEPAQVWHTPSRNLAFTGRDTILEELRERLNASNADNGPAVLQGIGGVGKTQIAIEYLHRFAADYDIVWWISGDQPGLVPATLADLAGVLDLEVSGSVDNQKAAALEALRLGKPSPRWAVIFDNTDDPEQLRDLVPTGQGDVIVTTRGGEWSREAWTIDVNVFTREESVELISRRVPGIDRAGADQIAEKLGDLPLAVEQAASWLAATAMSPDSYLEILDENLPRILELKAGPDYPHPAAQIWRVPQQRLRESNPAAAHLVELCAFFAPEPIPTVLLSSPGMVAALGRDNPRLRDPLLYGSLVREITRYGLARQDSSIQALRMHRLVQNVIRSDLTTEVQQERQRQVHAILAAERRGNPDESSSWPAYQRLLPHLEPTGALDSDDPDVHKLIVDMVRSLRSRGDLTASLGLAGRAFDGWLERYGADDPSVLRIRFELANTLRALGEHESALETDTDVLERMTQVFGAKHPYTLMAARGRAGDLRGVGRYAEARALDEQTLVDLQTTMGGEDPETLKAANNLATSLRLTGDFNGAVRTSEEVVERRRRVTGPEDYYTLLYSILYGRDQREIGDLARSRETLETAVGACLRALGDRHELTLLARKNLAVTLRRLGLIEEAKGLSISVRDAFEETVGQRHPHTLAAGLEVACALSAAGDNAGAGVAAGDVLARYRQRQSANHPFTLAAQNDLAIFLLRDGRTEEARGPLDEAAAGFAEALGEEHPYTLLCSSNRANAMFAMGEIEAARTIDENNYTRLRSLLSAGHPAVIAAAANLVATRLAAGDQESAEKLREDALRTCLDRLGSDHPHTASLRDGARINSDIEPSET</sequence>
<gene>
    <name evidence="5" type="ORF">Ate02nite_70330</name>
</gene>
<dbReference type="RefSeq" id="WP_203812169.1">
    <property type="nucleotide sequence ID" value="NZ_BOMY01000044.1"/>
</dbReference>
<dbReference type="Pfam" id="PF25000">
    <property type="entry name" value="DUF7779"/>
    <property type="match status" value="1"/>
</dbReference>
<dbReference type="InterPro" id="IPR056681">
    <property type="entry name" value="DUF7779"/>
</dbReference>
<dbReference type="Gene3D" id="1.25.40.10">
    <property type="entry name" value="Tetratricopeptide repeat domain"/>
    <property type="match status" value="3"/>
</dbReference>
<feature type="domain" description="TIR" evidence="3">
    <location>
        <begin position="340"/>
        <end position="442"/>
    </location>
</feature>
<organism evidence="5 6">
    <name type="scientific">Paractinoplanes tereljensis</name>
    <dbReference type="NCBI Taxonomy" id="571912"/>
    <lineage>
        <taxon>Bacteria</taxon>
        <taxon>Bacillati</taxon>
        <taxon>Actinomycetota</taxon>
        <taxon>Actinomycetes</taxon>
        <taxon>Micromonosporales</taxon>
        <taxon>Micromonosporaceae</taxon>
        <taxon>Paractinoplanes</taxon>
    </lineage>
</organism>
<dbReference type="Proteomes" id="UP000623608">
    <property type="component" value="Unassembled WGS sequence"/>
</dbReference>
<keyword evidence="6" id="KW-1185">Reference proteome</keyword>
<dbReference type="NCBIfam" id="NF040586">
    <property type="entry name" value="FxSxx_TPR"/>
    <property type="match status" value="1"/>
</dbReference>
<evidence type="ECO:0000313" key="5">
    <source>
        <dbReference type="EMBL" id="GIF24303.1"/>
    </source>
</evidence>
<protein>
    <recommendedName>
        <fullName evidence="7">ATP/GTP-binding protein</fullName>
    </recommendedName>
</protein>
<name>A0A919TV23_9ACTN</name>
<dbReference type="GO" id="GO:0007165">
    <property type="term" value="P:signal transduction"/>
    <property type="evidence" value="ECO:0007669"/>
    <property type="project" value="InterPro"/>
</dbReference>
<feature type="domain" description="AAA" evidence="2">
    <location>
        <begin position="9"/>
        <end position="46"/>
    </location>
</feature>
<dbReference type="InterPro" id="IPR000157">
    <property type="entry name" value="TIR_dom"/>
</dbReference>
<evidence type="ECO:0000256" key="1">
    <source>
        <dbReference type="SAM" id="MobiDB-lite"/>
    </source>
</evidence>
<dbReference type="PANTHER" id="PTHR46082:SF6">
    <property type="entry name" value="AAA+ ATPASE DOMAIN-CONTAINING PROTEIN-RELATED"/>
    <property type="match status" value="1"/>
</dbReference>
<evidence type="ECO:0008006" key="7">
    <source>
        <dbReference type="Google" id="ProtNLM"/>
    </source>
</evidence>
<dbReference type="InterPro" id="IPR025669">
    <property type="entry name" value="AAA_dom"/>
</dbReference>
<evidence type="ECO:0000259" key="4">
    <source>
        <dbReference type="Pfam" id="PF25000"/>
    </source>
</evidence>
<dbReference type="Pfam" id="PF13374">
    <property type="entry name" value="TPR_10"/>
    <property type="match status" value="1"/>
</dbReference>
<accession>A0A919TV23</accession>
<dbReference type="Gene3D" id="3.40.50.300">
    <property type="entry name" value="P-loop containing nucleotide triphosphate hydrolases"/>
    <property type="match status" value="2"/>
</dbReference>
<reference evidence="5" key="1">
    <citation type="submission" date="2021-01" db="EMBL/GenBank/DDBJ databases">
        <title>Whole genome shotgun sequence of Actinoplanes tereljensis NBRC 105297.</title>
        <authorList>
            <person name="Komaki H."/>
            <person name="Tamura T."/>
        </authorList>
    </citation>
    <scope>NUCLEOTIDE SEQUENCE</scope>
    <source>
        <strain evidence="5">NBRC 105297</strain>
    </source>
</reference>
<dbReference type="InterPro" id="IPR053137">
    <property type="entry name" value="NLR-like"/>
</dbReference>
<feature type="region of interest" description="Disordered" evidence="1">
    <location>
        <begin position="1278"/>
        <end position="1303"/>
    </location>
</feature>
<dbReference type="InterPro" id="IPR011990">
    <property type="entry name" value="TPR-like_helical_dom_sf"/>
</dbReference>
<evidence type="ECO:0000259" key="3">
    <source>
        <dbReference type="Pfam" id="PF13676"/>
    </source>
</evidence>
<dbReference type="EMBL" id="BOMY01000044">
    <property type="protein sequence ID" value="GIF24303.1"/>
    <property type="molecule type" value="Genomic_DNA"/>
</dbReference>
<evidence type="ECO:0000313" key="6">
    <source>
        <dbReference type="Proteomes" id="UP000623608"/>
    </source>
</evidence>
<dbReference type="SUPFAM" id="SSF52540">
    <property type="entry name" value="P-loop containing nucleoside triphosphate hydrolases"/>
    <property type="match status" value="2"/>
</dbReference>
<dbReference type="Pfam" id="PF13676">
    <property type="entry name" value="TIR_2"/>
    <property type="match status" value="1"/>
</dbReference>